<feature type="domain" description="DNA/RNA-binding" evidence="3">
    <location>
        <begin position="262"/>
        <end position="531"/>
    </location>
</feature>
<feature type="region of interest" description="Disordered" evidence="2">
    <location>
        <begin position="1"/>
        <end position="86"/>
    </location>
</feature>
<dbReference type="InterPro" id="IPR045153">
    <property type="entry name" value="Est1/Ebs1-like"/>
</dbReference>
<feature type="compositionally biased region" description="Pro residues" evidence="2">
    <location>
        <begin position="1"/>
        <end position="10"/>
    </location>
</feature>
<reference evidence="4" key="1">
    <citation type="submission" date="2022-07" db="EMBL/GenBank/DDBJ databases">
        <title>Fungi with potential for degradation of polypropylene.</title>
        <authorList>
            <person name="Gostincar C."/>
        </authorList>
    </citation>
    <scope>NUCLEOTIDE SEQUENCE</scope>
    <source>
        <strain evidence="4">EXF-13308</strain>
    </source>
</reference>
<dbReference type="PANTHER" id="PTHR15696:SF0">
    <property type="entry name" value="TELOMERASE-BINDING PROTEIN EST1A"/>
    <property type="match status" value="1"/>
</dbReference>
<comment type="subcellular location">
    <subcellularLocation>
        <location evidence="1">Nucleus</location>
    </subcellularLocation>
</comment>
<feature type="compositionally biased region" description="Low complexity" evidence="2">
    <location>
        <begin position="14"/>
        <end position="28"/>
    </location>
</feature>
<name>A0AA38VKT7_9PEZI</name>
<dbReference type="PANTHER" id="PTHR15696">
    <property type="entry name" value="SMG-7 SUPPRESSOR WITH MORPHOLOGICAL EFFECT ON GENITALIA PROTEIN 7"/>
    <property type="match status" value="1"/>
</dbReference>
<comment type="caution">
    <text evidence="4">The sequence shown here is derived from an EMBL/GenBank/DDBJ whole genome shotgun (WGS) entry which is preliminary data.</text>
</comment>
<evidence type="ECO:0000259" key="3">
    <source>
        <dbReference type="Pfam" id="PF10373"/>
    </source>
</evidence>
<feature type="compositionally biased region" description="Basic and acidic residues" evidence="2">
    <location>
        <begin position="57"/>
        <end position="66"/>
    </location>
</feature>
<dbReference type="GO" id="GO:0000184">
    <property type="term" value="P:nuclear-transcribed mRNA catabolic process, nonsense-mediated decay"/>
    <property type="evidence" value="ECO:0007669"/>
    <property type="project" value="UniProtKB-KW"/>
</dbReference>
<dbReference type="FunFam" id="1.25.40.10:FF:000202">
    <property type="entry name" value="Unplaced genomic scaffold supercont1.7, whole genome shotgun sequence"/>
    <property type="match status" value="1"/>
</dbReference>
<gene>
    <name evidence="4" type="ORF">NKR23_g10896</name>
</gene>
<dbReference type="Gene3D" id="1.25.40.10">
    <property type="entry name" value="Tetratricopeptide repeat domain"/>
    <property type="match status" value="1"/>
</dbReference>
<proteinExistence type="predicted"/>
<dbReference type="EMBL" id="JANBVO010000052">
    <property type="protein sequence ID" value="KAJ9133182.1"/>
    <property type="molecule type" value="Genomic_DNA"/>
</dbReference>
<evidence type="ECO:0000313" key="5">
    <source>
        <dbReference type="Proteomes" id="UP001174694"/>
    </source>
</evidence>
<dbReference type="Proteomes" id="UP001174694">
    <property type="component" value="Unassembled WGS sequence"/>
</dbReference>
<evidence type="ECO:0000313" key="4">
    <source>
        <dbReference type="EMBL" id="KAJ9133182.1"/>
    </source>
</evidence>
<keyword evidence="1" id="KW-0866">Nonsense-mediated mRNA decay</keyword>
<keyword evidence="1" id="KW-0539">Nucleus</keyword>
<dbReference type="Pfam" id="PF10373">
    <property type="entry name" value="EST1_DNA_bind"/>
    <property type="match status" value="1"/>
</dbReference>
<dbReference type="GO" id="GO:0005697">
    <property type="term" value="C:telomerase holoenzyme complex"/>
    <property type="evidence" value="ECO:0007669"/>
    <property type="project" value="TreeGrafter"/>
</dbReference>
<dbReference type="GO" id="GO:0070034">
    <property type="term" value="F:telomerase RNA binding"/>
    <property type="evidence" value="ECO:0007669"/>
    <property type="project" value="TreeGrafter"/>
</dbReference>
<sequence length="989" mass="111231">MNPSHLPPDPWLTESSEPDAAASSAQPQGTPDATDARAPRSLKRKQLPRGGTAADTESQRPADQGRRRSGRVKSSQLGEDPAEDPLDAFMIRQPETRPISQEQLVAEVKGIYAGLVMVESKCIEVVNAQNNAPTELNNELWQALIALHRTLLHEHHDFFLASQHPCASPELRRLAVKYAMPARMWRHGVHSFLELLRHRLPGSLEHMLTFIYLAYSIMALMYETAPAFEDTWTECLGDLGRYRMAIEREDIRDRQVWTRVSRHWYSRASDKAPTNGRLHHHLAILARPDAVQQLFYYTKSLTVAVPFTPAKESILTLFEPVMADTQQRPSFDNAFVAVHCVIFIKKSFEELDTSMPYFFSLLDDTVARLTRTWMEPGSYVAISNGNALLGFGDETSPLMKIVASSQQEDCTDVVMDGTASAKAGADVRTAFEKAVKLANKTDEIIFARSGDPNVLPYLHCRLAFMLHLSYHPEAMALLQDSFCWHLMTSMLNSVLDSLPEDKANIDTFDFPRRDTGDRRPLPEDWALRGLLWTDRLFPSDYFDEKVEEENKAFEVPSMTDDRKRRVIYLAHHLQARGDWFSFDENTKRFVVSPAYEKTAGNKILAQEEPDAASLGGGTLYSMTDEDPEKRADAVSIGGMTLHGGTIGHANYDGVSDDDYVMIEDNTHAHDPEVAVETPTASRLGVLEKFFDYIRRSCLVEVSLLLRGETEDFMVHRPDDTDSAFAEIHTHLFTGRYCENLPAVGHRYLSQLREDMSYQAEGWRTTGSLVALSNCNAILEYGIPSNPIVRALGLLQGDDVDAWPLLCGSGLFGDAIALATLTDEIVFARHDDPNVLPYVYVRLAFMRCMVDIPSAKDPGVMEYLQDCFHWRALTQMLNSIIRSLPAGETDSRQPLPEDWLLRGLIWTRCLFPPDHFEGFDDGKGRRAEVPSVTDARMRGILRLASYVAAKGPWFSYNGEERRFVVSPDWDKEPVAFLSPPECAGGCTPMP</sequence>
<dbReference type="AlphaFoldDB" id="A0AA38VKT7"/>
<evidence type="ECO:0000256" key="2">
    <source>
        <dbReference type="SAM" id="MobiDB-lite"/>
    </source>
</evidence>
<dbReference type="GO" id="GO:0042162">
    <property type="term" value="F:telomeric DNA binding"/>
    <property type="evidence" value="ECO:0007669"/>
    <property type="project" value="TreeGrafter"/>
</dbReference>
<evidence type="ECO:0000256" key="1">
    <source>
        <dbReference type="RuleBase" id="RU369098"/>
    </source>
</evidence>
<protein>
    <recommendedName>
        <fullName evidence="1">Nonsense-mediated mRNA decay factor</fullName>
    </recommendedName>
</protein>
<dbReference type="SUPFAM" id="SSF48452">
    <property type="entry name" value="TPR-like"/>
    <property type="match status" value="2"/>
</dbReference>
<accession>A0AA38VKT7</accession>
<comment type="function">
    <text evidence="1">Plays a role in nonsense-mediated mRNA decay.</text>
</comment>
<keyword evidence="5" id="KW-1185">Reference proteome</keyword>
<dbReference type="InterPro" id="IPR011990">
    <property type="entry name" value="TPR-like_helical_dom_sf"/>
</dbReference>
<organism evidence="4 5">
    <name type="scientific">Pleurostoma richardsiae</name>
    <dbReference type="NCBI Taxonomy" id="41990"/>
    <lineage>
        <taxon>Eukaryota</taxon>
        <taxon>Fungi</taxon>
        <taxon>Dikarya</taxon>
        <taxon>Ascomycota</taxon>
        <taxon>Pezizomycotina</taxon>
        <taxon>Sordariomycetes</taxon>
        <taxon>Sordariomycetidae</taxon>
        <taxon>Calosphaeriales</taxon>
        <taxon>Pleurostomataceae</taxon>
        <taxon>Pleurostoma</taxon>
    </lineage>
</organism>
<dbReference type="InterPro" id="IPR018834">
    <property type="entry name" value="DNA/RNA-bd_Est1-type"/>
</dbReference>